<proteinExistence type="predicted"/>
<evidence type="ECO:0000313" key="2">
    <source>
        <dbReference type="EMBL" id="VAW13334.1"/>
    </source>
</evidence>
<reference evidence="2" key="1">
    <citation type="submission" date="2018-06" db="EMBL/GenBank/DDBJ databases">
        <authorList>
            <person name="Zhirakovskaya E."/>
        </authorList>
    </citation>
    <scope>NUCLEOTIDE SEQUENCE</scope>
</reference>
<dbReference type="AlphaFoldDB" id="A0A3B0TXQ7"/>
<feature type="region of interest" description="Disordered" evidence="1">
    <location>
        <begin position="68"/>
        <end position="106"/>
    </location>
</feature>
<protein>
    <submittedName>
        <fullName evidence="2">Uncharacterized protein</fullName>
    </submittedName>
</protein>
<organism evidence="2">
    <name type="scientific">hydrothermal vent metagenome</name>
    <dbReference type="NCBI Taxonomy" id="652676"/>
    <lineage>
        <taxon>unclassified sequences</taxon>
        <taxon>metagenomes</taxon>
        <taxon>ecological metagenomes</taxon>
    </lineage>
</organism>
<dbReference type="EMBL" id="UOEP01000022">
    <property type="protein sequence ID" value="VAW13334.1"/>
    <property type="molecule type" value="Genomic_DNA"/>
</dbReference>
<sequence>MEDYIVILLILVFTVVGGLAQLKKKKNLPVANNAGSDDSETPDFWATLLGEQGMHQNQAAYGQAAYEQDSKEAEQKEEVTPKPMHTERFSSIRKRKMKQSDVIRQSEIGGEENKESLLADFSLRKAVIYSIIINRKYN</sequence>
<feature type="compositionally biased region" description="Basic and acidic residues" evidence="1">
    <location>
        <begin position="68"/>
        <end position="90"/>
    </location>
</feature>
<accession>A0A3B0TXQ7</accession>
<name>A0A3B0TXQ7_9ZZZZ</name>
<gene>
    <name evidence="2" type="ORF">MNBD_BACTEROID01-2801</name>
</gene>
<evidence type="ECO:0000256" key="1">
    <source>
        <dbReference type="SAM" id="MobiDB-lite"/>
    </source>
</evidence>